<feature type="signal peptide" evidence="1">
    <location>
        <begin position="1"/>
        <end position="33"/>
    </location>
</feature>
<evidence type="ECO:0000313" key="4">
    <source>
        <dbReference type="Proteomes" id="UP001469365"/>
    </source>
</evidence>
<dbReference type="EMBL" id="JBBPCC010000018">
    <property type="protein sequence ID" value="MEK8131102.1"/>
    <property type="molecule type" value="Genomic_DNA"/>
</dbReference>
<name>A0ABU9DQI7_9BACL</name>
<evidence type="ECO:0000259" key="2">
    <source>
        <dbReference type="Pfam" id="PF07833"/>
    </source>
</evidence>
<comment type="caution">
    <text evidence="3">The sequence shown here is derived from an EMBL/GenBank/DDBJ whole genome shotgun (WGS) entry which is preliminary data.</text>
</comment>
<feature type="domain" description="Copper amine oxidase-like N-terminal" evidence="2">
    <location>
        <begin position="86"/>
        <end position="195"/>
    </location>
</feature>
<dbReference type="Proteomes" id="UP001469365">
    <property type="component" value="Unassembled WGS sequence"/>
</dbReference>
<dbReference type="RefSeq" id="WP_341418237.1">
    <property type="nucleotide sequence ID" value="NZ_JBBPCC010000018.1"/>
</dbReference>
<accession>A0ABU9DQI7</accession>
<keyword evidence="4" id="KW-1185">Reference proteome</keyword>
<protein>
    <submittedName>
        <fullName evidence="3">Stalk domain-containing protein</fullName>
    </submittedName>
</protein>
<dbReference type="InterPro" id="IPR036582">
    <property type="entry name" value="Mao_N_sf"/>
</dbReference>
<reference evidence="3 4" key="1">
    <citation type="submission" date="2024-04" db="EMBL/GenBank/DDBJ databases">
        <title>draft genome sequnece of Paenibacillus filicis.</title>
        <authorList>
            <person name="Kim D.-U."/>
        </authorList>
    </citation>
    <scope>NUCLEOTIDE SEQUENCE [LARGE SCALE GENOMIC DNA]</scope>
    <source>
        <strain evidence="3 4">KACC14197</strain>
    </source>
</reference>
<sequence length="198" mass="22027">MKLELIPLFQSKWKYSALSLLFALAVGGNTAYAEKDFFWSEAVPLPSCSSNTNGTSNMGVVRDGKKIVLELPTCEEARKNQVLVMVNGQYLQVHFGVEGWPFIENGRTMVPLRALADAFAFEVDWEASEQKITLTREGKSIVMQIGKAEMQVDGKKVQLEEAVPLIKGGVTFLPVRQIAEILGIEVEWDGETRTAKFK</sequence>
<feature type="chain" id="PRO_5045845594" evidence="1">
    <location>
        <begin position="34"/>
        <end position="198"/>
    </location>
</feature>
<proteinExistence type="predicted"/>
<dbReference type="InterPro" id="IPR012854">
    <property type="entry name" value="Cu_amine_oxidase-like_N"/>
</dbReference>
<evidence type="ECO:0000256" key="1">
    <source>
        <dbReference type="SAM" id="SignalP"/>
    </source>
</evidence>
<organism evidence="3 4">
    <name type="scientific">Paenibacillus filicis</name>
    <dbReference type="NCBI Taxonomy" id="669464"/>
    <lineage>
        <taxon>Bacteria</taxon>
        <taxon>Bacillati</taxon>
        <taxon>Bacillota</taxon>
        <taxon>Bacilli</taxon>
        <taxon>Bacillales</taxon>
        <taxon>Paenibacillaceae</taxon>
        <taxon>Paenibacillus</taxon>
    </lineage>
</organism>
<gene>
    <name evidence="3" type="ORF">WMW72_24670</name>
</gene>
<dbReference type="Pfam" id="PF07833">
    <property type="entry name" value="Cu_amine_oxidN1"/>
    <property type="match status" value="1"/>
</dbReference>
<keyword evidence="1" id="KW-0732">Signal</keyword>
<dbReference type="SUPFAM" id="SSF55383">
    <property type="entry name" value="Copper amine oxidase, domain N"/>
    <property type="match status" value="1"/>
</dbReference>
<evidence type="ECO:0000313" key="3">
    <source>
        <dbReference type="EMBL" id="MEK8131102.1"/>
    </source>
</evidence>
<dbReference type="Gene3D" id="3.30.457.10">
    <property type="entry name" value="Copper amine oxidase-like, N-terminal domain"/>
    <property type="match status" value="1"/>
</dbReference>